<sequence length="84" mass="9166">FATTQSLYNGPKLLLNANPDAFVNHAIQLTNVSPAYGPKGQHLLSVTVLDSPDMADEEIANCCREEMASWFPGKDLSTLRQVGF</sequence>
<dbReference type="Gene3D" id="3.90.660.50">
    <property type="match status" value="1"/>
</dbReference>
<feature type="non-terminal residue" evidence="1">
    <location>
        <position position="1"/>
    </location>
</feature>
<reference evidence="1 2" key="1">
    <citation type="journal article" date="1979" name="Int. J. Syst. Evol. Microbiol.">
        <title>Bacillus globisporus subsp. marinus subsp. nov.</title>
        <authorList>
            <person name="Liu H."/>
        </authorList>
    </citation>
    <scope>NUCLEOTIDE SEQUENCE [LARGE SCALE GENOMIC DNA]</scope>
    <source>
        <strain evidence="1 2">DSM 1297</strain>
    </source>
</reference>
<dbReference type="EMBL" id="JBFMIA010000221">
    <property type="protein sequence ID" value="MEW9503548.1"/>
    <property type="molecule type" value="Genomic_DNA"/>
</dbReference>
<protein>
    <submittedName>
        <fullName evidence="1">Uncharacterized protein</fullName>
    </submittedName>
</protein>
<evidence type="ECO:0000313" key="1">
    <source>
        <dbReference type="EMBL" id="MEW9503548.1"/>
    </source>
</evidence>
<feature type="non-terminal residue" evidence="1">
    <location>
        <position position="84"/>
    </location>
</feature>
<accession>A0ABV3Q8W5</accession>
<name>A0ABV3Q8W5_9BACL</name>
<keyword evidence="2" id="KW-1185">Reference proteome</keyword>
<dbReference type="RefSeq" id="WP_367781017.1">
    <property type="nucleotide sequence ID" value="NZ_JBFMIA010000221.1"/>
</dbReference>
<comment type="caution">
    <text evidence="1">The sequence shown here is derived from an EMBL/GenBank/DDBJ whole genome shotgun (WGS) entry which is preliminary data.</text>
</comment>
<evidence type="ECO:0000313" key="2">
    <source>
        <dbReference type="Proteomes" id="UP001556040"/>
    </source>
</evidence>
<gene>
    <name evidence="1" type="ORF">AB1471_17620</name>
</gene>
<proteinExistence type="predicted"/>
<dbReference type="Proteomes" id="UP001556040">
    <property type="component" value="Unassembled WGS sequence"/>
</dbReference>
<organism evidence="1 2">
    <name type="scientific">Jeotgalibacillus marinus</name>
    <dbReference type="NCBI Taxonomy" id="86667"/>
    <lineage>
        <taxon>Bacteria</taxon>
        <taxon>Bacillati</taxon>
        <taxon>Bacillota</taxon>
        <taxon>Bacilli</taxon>
        <taxon>Bacillales</taxon>
        <taxon>Caryophanaceae</taxon>
        <taxon>Jeotgalibacillus</taxon>
    </lineage>
</organism>